<protein>
    <recommendedName>
        <fullName evidence="5">Lipopolysaccharide assembly protein A domain-containing protein</fullName>
    </recommendedName>
</protein>
<feature type="transmembrane region" description="Helical" evidence="2">
    <location>
        <begin position="43"/>
        <end position="65"/>
    </location>
</feature>
<organism evidence="3 4">
    <name type="scientific">Deinococcus arcticus</name>
    <dbReference type="NCBI Taxonomy" id="2136176"/>
    <lineage>
        <taxon>Bacteria</taxon>
        <taxon>Thermotogati</taxon>
        <taxon>Deinococcota</taxon>
        <taxon>Deinococci</taxon>
        <taxon>Deinococcales</taxon>
        <taxon>Deinococcaceae</taxon>
        <taxon>Deinococcus</taxon>
    </lineage>
</organism>
<dbReference type="Proteomes" id="UP000240317">
    <property type="component" value="Unassembled WGS sequence"/>
</dbReference>
<keyword evidence="4" id="KW-1185">Reference proteome</keyword>
<keyword evidence="2" id="KW-0472">Membrane</keyword>
<feature type="compositionally biased region" description="Basic and acidic residues" evidence="1">
    <location>
        <begin position="105"/>
        <end position="114"/>
    </location>
</feature>
<reference evidence="3 4" key="1">
    <citation type="submission" date="2018-03" db="EMBL/GenBank/DDBJ databases">
        <title>Draft genome of Deinococcus sp. OD32.</title>
        <authorList>
            <person name="Wang X.-P."/>
            <person name="Du Z.-J."/>
        </authorList>
    </citation>
    <scope>NUCLEOTIDE SEQUENCE [LARGE SCALE GENOMIC DNA]</scope>
    <source>
        <strain evidence="3 4">OD32</strain>
    </source>
</reference>
<name>A0A2T3W7K4_9DEIO</name>
<proteinExistence type="predicted"/>
<dbReference type="AlphaFoldDB" id="A0A2T3W7K4"/>
<accession>A0A2T3W7K4</accession>
<keyword evidence="2" id="KW-0812">Transmembrane</keyword>
<comment type="caution">
    <text evidence="3">The sequence shown here is derived from an EMBL/GenBank/DDBJ whole genome shotgun (WGS) entry which is preliminary data.</text>
</comment>
<keyword evidence="2" id="KW-1133">Transmembrane helix</keyword>
<sequence length="114" mass="12287">MRLVSFLQVLFLLGLLAYLALVTLENPGLVRLPLPLGGGEFTLSVGAGVTVFLLLGAAFMGLLLLPGLWNERRRRAREARLRREAEARLTATLQARLGAAPDPAGADRPRQEGA</sequence>
<dbReference type="RefSeq" id="WP_107138088.1">
    <property type="nucleotide sequence ID" value="NZ_PYSV01000009.1"/>
</dbReference>
<evidence type="ECO:0000313" key="3">
    <source>
        <dbReference type="EMBL" id="PTA67842.1"/>
    </source>
</evidence>
<gene>
    <name evidence="3" type="ORF">C8263_10545</name>
</gene>
<dbReference type="EMBL" id="PYSV01000009">
    <property type="protein sequence ID" value="PTA67842.1"/>
    <property type="molecule type" value="Genomic_DNA"/>
</dbReference>
<feature type="region of interest" description="Disordered" evidence="1">
    <location>
        <begin position="93"/>
        <end position="114"/>
    </location>
</feature>
<evidence type="ECO:0000313" key="4">
    <source>
        <dbReference type="Proteomes" id="UP000240317"/>
    </source>
</evidence>
<evidence type="ECO:0000256" key="2">
    <source>
        <dbReference type="SAM" id="Phobius"/>
    </source>
</evidence>
<feature type="compositionally biased region" description="Low complexity" evidence="1">
    <location>
        <begin position="95"/>
        <end position="104"/>
    </location>
</feature>
<evidence type="ECO:0000256" key="1">
    <source>
        <dbReference type="SAM" id="MobiDB-lite"/>
    </source>
</evidence>
<evidence type="ECO:0008006" key="5">
    <source>
        <dbReference type="Google" id="ProtNLM"/>
    </source>
</evidence>